<evidence type="ECO:0000313" key="4">
    <source>
        <dbReference type="EMBL" id="KAK3913614.1"/>
    </source>
</evidence>
<dbReference type="EMBL" id="JAHWGI010000331">
    <property type="protein sequence ID" value="KAK3913614.1"/>
    <property type="molecule type" value="Genomic_DNA"/>
</dbReference>
<feature type="compositionally biased region" description="Low complexity" evidence="1">
    <location>
        <begin position="101"/>
        <end position="145"/>
    </location>
</feature>
<dbReference type="CDD" id="cd17057">
    <property type="entry name" value="Ubl_TMUB1_like"/>
    <property type="match status" value="1"/>
</dbReference>
<feature type="compositionally biased region" description="Polar residues" evidence="1">
    <location>
        <begin position="146"/>
        <end position="178"/>
    </location>
</feature>
<gene>
    <name evidence="4" type="ORF">KUF71_023071</name>
</gene>
<feature type="domain" description="Ubiquitin-like" evidence="3">
    <location>
        <begin position="256"/>
        <end position="324"/>
    </location>
</feature>
<feature type="transmembrane region" description="Helical" evidence="2">
    <location>
        <begin position="367"/>
        <end position="384"/>
    </location>
</feature>
<keyword evidence="2" id="KW-0472">Membrane</keyword>
<evidence type="ECO:0000256" key="2">
    <source>
        <dbReference type="SAM" id="Phobius"/>
    </source>
</evidence>
<dbReference type="InterPro" id="IPR029071">
    <property type="entry name" value="Ubiquitin-like_domsf"/>
</dbReference>
<keyword evidence="2" id="KW-1133">Transmembrane helix</keyword>
<sequence>MQSLSPLVKNYSQTKTVTMPVIEGVGDEVFQVLVVALVIFLGIVGWWSTSISEQPLIRTVLILEPRHHASPEVTPTVPTPSPPQDTGQPDSTAANDVHTEAVPVPANASSASKSQSQNSSEQSESVPLSRSTDSASSSSLNLEAAGTSSCPDVSPNNNASHHATSNIDESLSEPSNNANELRRRRLQFFEERQGGDSASNLCSWPTEAHTSESHDSTDASGSSNNIQETLEQQDSATEATGNEASPTNPCQACDDIRIKLKFLNDNQKLVQGKLQEPLGDFKRRNFAVELAARKVIRLIFNGQVLQSDDRTLQNYGLFDNCVVHCLVHNQRTSNSNVDNGTNSNTGEEVQLGVADTGDMRDWDLSHILYISMFAMLSTAWYLRINFSQFFSATATVALFGLSGIFVIFLVGAYIPDQDIVLRT</sequence>
<dbReference type="PANTHER" id="PTHR14557">
    <property type="entry name" value="PROTEIN C7ORF21"/>
    <property type="match status" value="1"/>
</dbReference>
<feature type="region of interest" description="Disordered" evidence="1">
    <location>
        <begin position="190"/>
        <end position="225"/>
    </location>
</feature>
<dbReference type="AlphaFoldDB" id="A0AAE1H316"/>
<keyword evidence="2 4" id="KW-0812">Transmembrane</keyword>
<evidence type="ECO:0000259" key="3">
    <source>
        <dbReference type="PROSITE" id="PS50053"/>
    </source>
</evidence>
<comment type="caution">
    <text evidence="4">The sequence shown here is derived from an EMBL/GenBank/DDBJ whole genome shotgun (WGS) entry which is preliminary data.</text>
</comment>
<dbReference type="Pfam" id="PF00240">
    <property type="entry name" value="ubiquitin"/>
    <property type="match status" value="1"/>
</dbReference>
<reference evidence="4" key="2">
    <citation type="journal article" date="2023" name="BMC Genomics">
        <title>Pest status, molecular evolution, and epigenetic factors derived from the genome assembly of Frankliniella fusca, a thysanopteran phytovirus vector.</title>
        <authorList>
            <person name="Catto M.A."/>
            <person name="Labadie P.E."/>
            <person name="Jacobson A.L."/>
            <person name="Kennedy G.G."/>
            <person name="Srinivasan R."/>
            <person name="Hunt B.G."/>
        </authorList>
    </citation>
    <scope>NUCLEOTIDE SEQUENCE</scope>
    <source>
        <strain evidence="4">PL_HMW_Pooled</strain>
    </source>
</reference>
<evidence type="ECO:0000256" key="1">
    <source>
        <dbReference type="SAM" id="MobiDB-lite"/>
    </source>
</evidence>
<keyword evidence="5" id="KW-1185">Reference proteome</keyword>
<protein>
    <submittedName>
        <fullName evidence="4">Transmembrane and ubiquitin-like domain-containing protein 2</fullName>
    </submittedName>
</protein>
<name>A0AAE1H316_9NEOP</name>
<proteinExistence type="predicted"/>
<evidence type="ECO:0000313" key="5">
    <source>
        <dbReference type="Proteomes" id="UP001219518"/>
    </source>
</evidence>
<feature type="compositionally biased region" description="Polar residues" evidence="1">
    <location>
        <begin position="84"/>
        <end position="94"/>
    </location>
</feature>
<dbReference type="SMART" id="SM00213">
    <property type="entry name" value="UBQ"/>
    <property type="match status" value="1"/>
</dbReference>
<dbReference type="GO" id="GO:0036503">
    <property type="term" value="P:ERAD pathway"/>
    <property type="evidence" value="ECO:0007669"/>
    <property type="project" value="InterPro"/>
</dbReference>
<dbReference type="InterPro" id="IPR000626">
    <property type="entry name" value="Ubiquitin-like_dom"/>
</dbReference>
<reference evidence="4" key="1">
    <citation type="submission" date="2021-07" db="EMBL/GenBank/DDBJ databases">
        <authorList>
            <person name="Catto M.A."/>
            <person name="Jacobson A."/>
            <person name="Kennedy G."/>
            <person name="Labadie P."/>
            <person name="Hunt B.G."/>
            <person name="Srinivasan R."/>
        </authorList>
    </citation>
    <scope>NUCLEOTIDE SEQUENCE</scope>
    <source>
        <strain evidence="4">PL_HMW_Pooled</strain>
        <tissue evidence="4">Head</tissue>
    </source>
</reference>
<accession>A0AAE1H316</accession>
<dbReference type="Gene3D" id="3.10.20.90">
    <property type="entry name" value="Phosphatidylinositol 3-kinase Catalytic Subunit, Chain A, domain 1"/>
    <property type="match status" value="1"/>
</dbReference>
<dbReference type="InterPro" id="IPR040352">
    <property type="entry name" value="TMUB1/2"/>
</dbReference>
<dbReference type="SUPFAM" id="SSF54236">
    <property type="entry name" value="Ubiquitin-like"/>
    <property type="match status" value="1"/>
</dbReference>
<dbReference type="PROSITE" id="PS50053">
    <property type="entry name" value="UBIQUITIN_2"/>
    <property type="match status" value="1"/>
</dbReference>
<organism evidence="4 5">
    <name type="scientific">Frankliniella fusca</name>
    <dbReference type="NCBI Taxonomy" id="407009"/>
    <lineage>
        <taxon>Eukaryota</taxon>
        <taxon>Metazoa</taxon>
        <taxon>Ecdysozoa</taxon>
        <taxon>Arthropoda</taxon>
        <taxon>Hexapoda</taxon>
        <taxon>Insecta</taxon>
        <taxon>Pterygota</taxon>
        <taxon>Neoptera</taxon>
        <taxon>Paraneoptera</taxon>
        <taxon>Thysanoptera</taxon>
        <taxon>Terebrantia</taxon>
        <taxon>Thripoidea</taxon>
        <taxon>Thripidae</taxon>
        <taxon>Frankliniella</taxon>
    </lineage>
</organism>
<dbReference type="Proteomes" id="UP001219518">
    <property type="component" value="Unassembled WGS sequence"/>
</dbReference>
<dbReference type="PANTHER" id="PTHR14557:SF5">
    <property type="entry name" value="UBIQUITIN-LIKE DOMAIN-CONTAINING PROTEIN"/>
    <property type="match status" value="1"/>
</dbReference>
<feature type="transmembrane region" description="Helical" evidence="2">
    <location>
        <begin position="390"/>
        <end position="414"/>
    </location>
</feature>
<feature type="transmembrane region" description="Helical" evidence="2">
    <location>
        <begin position="29"/>
        <end position="48"/>
    </location>
</feature>
<feature type="region of interest" description="Disordered" evidence="1">
    <location>
        <begin position="70"/>
        <end position="178"/>
    </location>
</feature>